<feature type="region of interest" description="Disordered" evidence="1">
    <location>
        <begin position="163"/>
        <end position="183"/>
    </location>
</feature>
<dbReference type="RefSeq" id="WP_071649497.1">
    <property type="nucleotide sequence ID" value="NZ_CP017962.1"/>
</dbReference>
<evidence type="ECO:0000259" key="2">
    <source>
        <dbReference type="Pfam" id="PF12673"/>
    </source>
</evidence>
<dbReference type="KEGG" id="vhl:BME96_15205"/>
<evidence type="ECO:0000256" key="1">
    <source>
        <dbReference type="SAM" id="MobiDB-lite"/>
    </source>
</evidence>
<sequence>MELYSQLLGIGDNGEVLTAIIDVEILPNSNEAVFMVTNTSPSLPSETNFNIRQVFFNTGHLPIRIKKITQANNASNFNIHKQENMEKDFEYLIEDNTDRGLGPNEKLICTIELDSKEGSEGQSWLHAPLTSINKGMGVQVAATFYNDKGEEADKIGGHYKCRQKKKKYPKPTPPVTTTPSPRPCPVANPQSCCQIIIERKTQLVPPALFNPDRPEQYPVTHKKTFDVAIEKVCPEKVIICGTVHKTIYYKTLKKDCSGDTSIIDHYVKDDIPFQCFIDRDDANENDEFEIVGAAFLCDVFDTPKNFGYHPEFSQYPVAWKFEEKEILKVCIRKVQ</sequence>
<evidence type="ECO:0000313" key="4">
    <source>
        <dbReference type="Proteomes" id="UP000182945"/>
    </source>
</evidence>
<dbReference type="GeneID" id="71515758"/>
<gene>
    <name evidence="3" type="ORF">BME96_15205</name>
</gene>
<proteinExistence type="predicted"/>
<evidence type="ECO:0000313" key="3">
    <source>
        <dbReference type="EMBL" id="APC49460.1"/>
    </source>
</evidence>
<dbReference type="InterPro" id="IPR024300">
    <property type="entry name" value="SipL_SPOCS_dom"/>
</dbReference>
<dbReference type="EMBL" id="CP017962">
    <property type="protein sequence ID" value="APC49460.1"/>
    <property type="molecule type" value="Genomic_DNA"/>
</dbReference>
<feature type="domain" description="SipL SPOCS" evidence="2">
    <location>
        <begin position="231"/>
        <end position="289"/>
    </location>
</feature>
<reference evidence="3 4" key="1">
    <citation type="submission" date="2016-11" db="EMBL/GenBank/DDBJ databases">
        <title>Complete genome sequencing of Virgibacillus halodenitrificans PDB-F2.</title>
        <authorList>
            <person name="Sun Z."/>
            <person name="Zhou Y."/>
            <person name="Li H."/>
        </authorList>
    </citation>
    <scope>NUCLEOTIDE SEQUENCE [LARGE SCALE GENOMIC DNA]</scope>
    <source>
        <strain evidence="3 4">PDB-F2</strain>
    </source>
</reference>
<name>A0AAC9J483_VIRHA</name>
<dbReference type="AlphaFoldDB" id="A0AAC9J483"/>
<protein>
    <recommendedName>
        <fullName evidence="2">SipL SPOCS domain-containing protein</fullName>
    </recommendedName>
</protein>
<accession>A0AAC9J483</accession>
<feature type="compositionally biased region" description="Pro residues" evidence="1">
    <location>
        <begin position="170"/>
        <end position="183"/>
    </location>
</feature>
<dbReference type="Pfam" id="PF12673">
    <property type="entry name" value="SipL"/>
    <property type="match status" value="1"/>
</dbReference>
<dbReference type="Proteomes" id="UP000182945">
    <property type="component" value="Chromosome"/>
</dbReference>
<organism evidence="3 4">
    <name type="scientific">Virgibacillus halodenitrificans</name>
    <name type="common">Bacillus halodenitrificans</name>
    <dbReference type="NCBI Taxonomy" id="1482"/>
    <lineage>
        <taxon>Bacteria</taxon>
        <taxon>Bacillati</taxon>
        <taxon>Bacillota</taxon>
        <taxon>Bacilli</taxon>
        <taxon>Bacillales</taxon>
        <taxon>Bacillaceae</taxon>
        <taxon>Virgibacillus</taxon>
    </lineage>
</organism>